<sequence>MPSASMDAQSRKRQDGDVSPSDDRQPSKRFQVPRACQRCKSLRRGCDEHRPCQRCLRAGLGNECVGGSSWPAATPMPAPGHDAAAAWARVVAEAQGPIVEECARLFFELCHPTIPILTLDYVARLRDAAMNPHTGIEACTLLVAMCAHVLLHVEVPASRGPGSAIPDDYEVYGKTLLDTASTTYQTIHWPPTPTLDSCLLAFFIYAGQNRLARHSKTFLCLRQATTLWALVKDHKPASPTAETLLNRLFWVLLVSERSHAIRYGRSIALHVTPDVPEIDATDPSLHGLRSLAALFRPIDSAFMAIKNEEQLLLPWSPEVLDRAERAINSAIPTSAILQDTQKANLRITKLWLRIIIWQLRLRLGLLTETSHHRNLTYRYPVDVAKELTLSTRDLPIHTIHVHGIGLTEKLFDVASAVVDVMAQIPHTSPSARGMSVEGPPEEDLAYLRALILQLPGGLSVYNELLEKHIQQALPAMASPGSHTSPGTVSLISHQSPT</sequence>
<feature type="compositionally biased region" description="Basic and acidic residues" evidence="2">
    <location>
        <begin position="9"/>
        <end position="26"/>
    </location>
</feature>
<dbReference type="CDD" id="cd00067">
    <property type="entry name" value="GAL4"/>
    <property type="match status" value="1"/>
</dbReference>
<dbReference type="PROSITE" id="PS00463">
    <property type="entry name" value="ZN2_CY6_FUNGAL_1"/>
    <property type="match status" value="1"/>
</dbReference>
<accession>A0A2U3E632</accession>
<feature type="region of interest" description="Disordered" evidence="2">
    <location>
        <begin position="1"/>
        <end position="30"/>
    </location>
</feature>
<gene>
    <name evidence="5" type="ORF">PCL_00097</name>
    <name evidence="4" type="ORF">Purlil1_5705</name>
</gene>
<reference evidence="4 7" key="4">
    <citation type="journal article" date="2024" name="Microbiol. Resour. Announc.">
        <title>Genome annotations for the ascomycete fungi Trichoderma harzianum, Trichoderma aggressivum, and Purpureocillium lilacinum.</title>
        <authorList>
            <person name="Beijen E.P.W."/>
            <person name="Ohm R.A."/>
        </authorList>
    </citation>
    <scope>NUCLEOTIDE SEQUENCE [LARGE SCALE GENOMIC DNA]</scope>
    <source>
        <strain evidence="4 7">CBS 150709</strain>
    </source>
</reference>
<evidence type="ECO:0000313" key="4">
    <source>
        <dbReference type="EMBL" id="KAK4090079.1"/>
    </source>
</evidence>
<dbReference type="GO" id="GO:0000981">
    <property type="term" value="F:DNA-binding transcription factor activity, RNA polymerase II-specific"/>
    <property type="evidence" value="ECO:0007669"/>
    <property type="project" value="InterPro"/>
</dbReference>
<dbReference type="PANTHER" id="PTHR31668">
    <property type="entry name" value="GLUCOSE TRANSPORT TRANSCRIPTION REGULATOR RGT1-RELATED-RELATED"/>
    <property type="match status" value="1"/>
</dbReference>
<keyword evidence="1" id="KW-0539">Nucleus</keyword>
<evidence type="ECO:0000313" key="6">
    <source>
        <dbReference type="Proteomes" id="UP000245956"/>
    </source>
</evidence>
<dbReference type="GO" id="GO:0008270">
    <property type="term" value="F:zinc ion binding"/>
    <property type="evidence" value="ECO:0007669"/>
    <property type="project" value="InterPro"/>
</dbReference>
<evidence type="ECO:0000313" key="5">
    <source>
        <dbReference type="EMBL" id="PWI69953.1"/>
    </source>
</evidence>
<keyword evidence="7" id="KW-1185">Reference proteome</keyword>
<dbReference type="SUPFAM" id="SSF57701">
    <property type="entry name" value="Zn2/Cys6 DNA-binding domain"/>
    <property type="match status" value="1"/>
</dbReference>
<name>A0A2U3E632_PURLI</name>
<proteinExistence type="predicted"/>
<dbReference type="SMART" id="SM00066">
    <property type="entry name" value="GAL4"/>
    <property type="match status" value="1"/>
</dbReference>
<dbReference type="AlphaFoldDB" id="A0A2U3E632"/>
<dbReference type="Gene3D" id="4.10.240.10">
    <property type="entry name" value="Zn(2)-C6 fungal-type DNA-binding domain"/>
    <property type="match status" value="1"/>
</dbReference>
<organism evidence="5 6">
    <name type="scientific">Purpureocillium lilacinum</name>
    <name type="common">Paecilomyces lilacinus</name>
    <dbReference type="NCBI Taxonomy" id="33203"/>
    <lineage>
        <taxon>Eukaryota</taxon>
        <taxon>Fungi</taxon>
        <taxon>Dikarya</taxon>
        <taxon>Ascomycota</taxon>
        <taxon>Pezizomycotina</taxon>
        <taxon>Sordariomycetes</taxon>
        <taxon>Hypocreomycetidae</taxon>
        <taxon>Hypocreales</taxon>
        <taxon>Ophiocordycipitaceae</taxon>
        <taxon>Purpureocillium</taxon>
    </lineage>
</organism>
<dbReference type="CDD" id="cd12148">
    <property type="entry name" value="fungal_TF_MHR"/>
    <property type="match status" value="1"/>
</dbReference>
<dbReference type="InterPro" id="IPR036864">
    <property type="entry name" value="Zn2-C6_fun-type_DNA-bd_sf"/>
</dbReference>
<protein>
    <submittedName>
        <fullName evidence="5">RING-4 like protein</fullName>
    </submittedName>
    <submittedName>
        <fullName evidence="4">Transcriptional regulator family: Fungal Specific TF</fullName>
    </submittedName>
</protein>
<dbReference type="Proteomes" id="UP001287286">
    <property type="component" value="Unassembled WGS sequence"/>
</dbReference>
<dbReference type="EMBL" id="JAWRVI010000017">
    <property type="protein sequence ID" value="KAK4090079.1"/>
    <property type="molecule type" value="Genomic_DNA"/>
</dbReference>
<dbReference type="InterPro" id="IPR050797">
    <property type="entry name" value="Carb_Metab_Trans_Reg"/>
</dbReference>
<dbReference type="EMBL" id="LCWV01000010">
    <property type="protein sequence ID" value="PWI69953.1"/>
    <property type="molecule type" value="Genomic_DNA"/>
</dbReference>
<feature type="domain" description="Zn(2)-C6 fungal-type" evidence="3">
    <location>
        <begin position="35"/>
        <end position="65"/>
    </location>
</feature>
<evidence type="ECO:0000259" key="3">
    <source>
        <dbReference type="PROSITE" id="PS50048"/>
    </source>
</evidence>
<comment type="caution">
    <text evidence="5">The sequence shown here is derived from an EMBL/GenBank/DDBJ whole genome shotgun (WGS) entry which is preliminary data.</text>
</comment>
<feature type="compositionally biased region" description="Polar residues" evidence="2">
    <location>
        <begin position="480"/>
        <end position="497"/>
    </location>
</feature>
<feature type="region of interest" description="Disordered" evidence="2">
    <location>
        <begin position="476"/>
        <end position="497"/>
    </location>
</feature>
<evidence type="ECO:0000256" key="2">
    <source>
        <dbReference type="SAM" id="MobiDB-lite"/>
    </source>
</evidence>
<dbReference type="PANTHER" id="PTHR31668:SF20">
    <property type="entry name" value="ZN(II)2CYS6 TRANSCRIPTION FACTOR (EUROFUNG)"/>
    <property type="match status" value="1"/>
</dbReference>
<dbReference type="Pfam" id="PF00172">
    <property type="entry name" value="Zn_clus"/>
    <property type="match status" value="1"/>
</dbReference>
<evidence type="ECO:0000313" key="7">
    <source>
        <dbReference type="Proteomes" id="UP001287286"/>
    </source>
</evidence>
<reference evidence="5" key="1">
    <citation type="submission" date="2015-05" db="EMBL/GenBank/DDBJ databases">
        <authorList>
            <person name="Wang D.B."/>
            <person name="Wang M."/>
        </authorList>
    </citation>
    <scope>NUCLEOTIDE SEQUENCE</scope>
    <source>
        <strain evidence="5">36-1</strain>
    </source>
</reference>
<evidence type="ECO:0000256" key="1">
    <source>
        <dbReference type="ARBA" id="ARBA00023242"/>
    </source>
</evidence>
<reference evidence="4" key="3">
    <citation type="submission" date="2023-11" db="EMBL/GenBank/DDBJ databases">
        <authorList>
            <person name="Beijen E."/>
            <person name="Ohm R.A."/>
        </authorList>
    </citation>
    <scope>NUCLEOTIDE SEQUENCE</scope>
    <source>
        <strain evidence="4">CBS 150709</strain>
    </source>
</reference>
<dbReference type="PROSITE" id="PS50048">
    <property type="entry name" value="ZN2_CY6_FUNGAL_2"/>
    <property type="match status" value="1"/>
</dbReference>
<dbReference type="InterPro" id="IPR001138">
    <property type="entry name" value="Zn2Cys6_DnaBD"/>
</dbReference>
<reference evidence="5 6" key="2">
    <citation type="journal article" date="2016" name="Front. Microbiol.">
        <title>Genome and transcriptome sequences reveal the specific parasitism of the nematophagous Purpureocillium lilacinum 36-1.</title>
        <authorList>
            <person name="Xie J."/>
            <person name="Li S."/>
            <person name="Mo C."/>
            <person name="Xiao X."/>
            <person name="Peng D."/>
            <person name="Wang G."/>
            <person name="Xiao Y."/>
        </authorList>
    </citation>
    <scope>NUCLEOTIDE SEQUENCE [LARGE SCALE GENOMIC DNA]</scope>
    <source>
        <strain evidence="5 6">36-1</strain>
    </source>
</reference>
<dbReference type="Proteomes" id="UP000245956">
    <property type="component" value="Unassembled WGS sequence"/>
</dbReference>